<evidence type="ECO:0000259" key="3">
    <source>
        <dbReference type="Pfam" id="PF00588"/>
    </source>
</evidence>
<dbReference type="PANTHER" id="PTHR43191:SF12">
    <property type="entry name" value="RRNA METHYLASE"/>
    <property type="match status" value="1"/>
</dbReference>
<dbReference type="AlphaFoldDB" id="A0A542YIZ9"/>
<dbReference type="EMBL" id="VFOM01000001">
    <property type="protein sequence ID" value="TQL48058.1"/>
    <property type="molecule type" value="Genomic_DNA"/>
</dbReference>
<dbReference type="InterPro" id="IPR051259">
    <property type="entry name" value="rRNA_Methyltransferase"/>
</dbReference>
<evidence type="ECO:0000313" key="5">
    <source>
        <dbReference type="Proteomes" id="UP000317998"/>
    </source>
</evidence>
<dbReference type="GO" id="GO:0008173">
    <property type="term" value="F:RNA methyltransferase activity"/>
    <property type="evidence" value="ECO:0007669"/>
    <property type="project" value="InterPro"/>
</dbReference>
<reference evidence="4 5" key="1">
    <citation type="submission" date="2019-06" db="EMBL/GenBank/DDBJ databases">
        <title>Sequencing the genomes of 1000 actinobacteria strains.</title>
        <authorList>
            <person name="Klenk H.-P."/>
        </authorList>
    </citation>
    <scope>NUCLEOTIDE SEQUENCE [LARGE SCALE GENOMIC DNA]</scope>
    <source>
        <strain evidence="4 5">DSM 26477</strain>
    </source>
</reference>
<comment type="caution">
    <text evidence="4">The sequence shown here is derived from an EMBL/GenBank/DDBJ whole genome shotgun (WGS) entry which is preliminary data.</text>
</comment>
<keyword evidence="5" id="KW-1185">Reference proteome</keyword>
<dbReference type="Gene3D" id="3.40.1280.10">
    <property type="match status" value="1"/>
</dbReference>
<dbReference type="PANTHER" id="PTHR43191">
    <property type="entry name" value="RRNA METHYLTRANSFERASE 3"/>
    <property type="match status" value="1"/>
</dbReference>
<dbReference type="GO" id="GO:0032259">
    <property type="term" value="P:methylation"/>
    <property type="evidence" value="ECO:0007669"/>
    <property type="project" value="UniProtKB-KW"/>
</dbReference>
<proteinExistence type="predicted"/>
<dbReference type="Proteomes" id="UP000317998">
    <property type="component" value="Unassembled WGS sequence"/>
</dbReference>
<dbReference type="InterPro" id="IPR001537">
    <property type="entry name" value="SpoU_MeTrfase"/>
</dbReference>
<dbReference type="CDD" id="cd18095">
    <property type="entry name" value="SpoU-like_rRNA-MTase"/>
    <property type="match status" value="1"/>
</dbReference>
<dbReference type="InterPro" id="IPR029028">
    <property type="entry name" value="Alpha/beta_knot_MTases"/>
</dbReference>
<gene>
    <name evidence="4" type="ORF">FB562_1139</name>
</gene>
<dbReference type="InterPro" id="IPR029064">
    <property type="entry name" value="Ribosomal_eL30-like_sf"/>
</dbReference>
<keyword evidence="2" id="KW-0808">Transferase</keyword>
<evidence type="ECO:0000313" key="4">
    <source>
        <dbReference type="EMBL" id="TQL48058.1"/>
    </source>
</evidence>
<keyword evidence="1 4" id="KW-0489">Methyltransferase</keyword>
<protein>
    <submittedName>
        <fullName evidence="4">tRNA G18 (Ribose-2'-O)-methylase SpoU</fullName>
    </submittedName>
</protein>
<organism evidence="4 5">
    <name type="scientific">Homoserinimonas aerilata</name>
    <dbReference type="NCBI Taxonomy" id="1162970"/>
    <lineage>
        <taxon>Bacteria</taxon>
        <taxon>Bacillati</taxon>
        <taxon>Actinomycetota</taxon>
        <taxon>Actinomycetes</taxon>
        <taxon>Micrococcales</taxon>
        <taxon>Microbacteriaceae</taxon>
        <taxon>Homoserinimonas</taxon>
    </lineage>
</organism>
<feature type="domain" description="tRNA/rRNA methyltransferase SpoU type" evidence="3">
    <location>
        <begin position="120"/>
        <end position="261"/>
    </location>
</feature>
<sequence>MRVERVTDLEVEGLADYARLTDVVLRRLSEPAGGLYIAESVKVIARALEAGHRPRSFLVLEKWLDDLAPLAERFDVPVFIGEDELLSGLTGFSLHRGALASMHRPPLRPFDELLEGATRVVVLEDLADHTNVGAVFRAAAGLGADAVLISPRCADPFYRRSVRVSMGTVLQVPWTRMPEWDEAGPVLSAHGFHIASLALSDDAVSLDDFAANAPDKVALVLGTEGDGLSRAALAAADTVVTIPMFGGVDSLNVAAAAAVAIWALRDPARAS</sequence>
<dbReference type="RefSeq" id="WP_141880250.1">
    <property type="nucleotide sequence ID" value="NZ_VFOM01000001.1"/>
</dbReference>
<evidence type="ECO:0000256" key="2">
    <source>
        <dbReference type="ARBA" id="ARBA00022679"/>
    </source>
</evidence>
<accession>A0A542YIZ9</accession>
<dbReference type="SUPFAM" id="SSF75217">
    <property type="entry name" value="alpha/beta knot"/>
    <property type="match status" value="1"/>
</dbReference>
<dbReference type="InterPro" id="IPR029026">
    <property type="entry name" value="tRNA_m1G_MTases_N"/>
</dbReference>
<dbReference type="GO" id="GO:0006396">
    <property type="term" value="P:RNA processing"/>
    <property type="evidence" value="ECO:0007669"/>
    <property type="project" value="InterPro"/>
</dbReference>
<dbReference type="Pfam" id="PF00588">
    <property type="entry name" value="SpoU_methylase"/>
    <property type="match status" value="1"/>
</dbReference>
<dbReference type="OrthoDB" id="3190829at2"/>
<name>A0A542YIZ9_9MICO</name>
<dbReference type="SUPFAM" id="SSF55315">
    <property type="entry name" value="L30e-like"/>
    <property type="match status" value="1"/>
</dbReference>
<dbReference type="GO" id="GO:0003723">
    <property type="term" value="F:RNA binding"/>
    <property type="evidence" value="ECO:0007669"/>
    <property type="project" value="InterPro"/>
</dbReference>
<evidence type="ECO:0000256" key="1">
    <source>
        <dbReference type="ARBA" id="ARBA00022603"/>
    </source>
</evidence>